<feature type="transmembrane region" description="Helical" evidence="1">
    <location>
        <begin position="6"/>
        <end position="23"/>
    </location>
</feature>
<evidence type="ECO:0000313" key="2">
    <source>
        <dbReference type="EMBL" id="QEK14843.1"/>
    </source>
</evidence>
<name>A0A5C0SKA5_9EURY</name>
<evidence type="ECO:0000256" key="1">
    <source>
        <dbReference type="SAM" id="Phobius"/>
    </source>
</evidence>
<keyword evidence="3" id="KW-1185">Reference proteome</keyword>
<dbReference type="RefSeq" id="WP_148882816.1">
    <property type="nucleotide sequence ID" value="NZ_CP041932.1"/>
</dbReference>
<dbReference type="AlphaFoldDB" id="A0A5C0SKA5"/>
<keyword evidence="1" id="KW-0472">Membrane</keyword>
<keyword evidence="1" id="KW-1133">Transmembrane helix</keyword>
<dbReference type="GeneID" id="41609541"/>
<dbReference type="EMBL" id="CP041932">
    <property type="protein sequence ID" value="QEK14843.1"/>
    <property type="molecule type" value="Genomic_DNA"/>
</dbReference>
<evidence type="ECO:0000313" key="3">
    <source>
        <dbReference type="Proteomes" id="UP000322631"/>
    </source>
</evidence>
<feature type="transmembrane region" description="Helical" evidence="1">
    <location>
        <begin position="79"/>
        <end position="101"/>
    </location>
</feature>
<organism evidence="2 3">
    <name type="scientific">Thermococcus aciditolerans</name>
    <dbReference type="NCBI Taxonomy" id="2598455"/>
    <lineage>
        <taxon>Archaea</taxon>
        <taxon>Methanobacteriati</taxon>
        <taxon>Methanobacteriota</taxon>
        <taxon>Thermococci</taxon>
        <taxon>Thermococcales</taxon>
        <taxon>Thermococcaceae</taxon>
        <taxon>Thermococcus</taxon>
    </lineage>
</organism>
<protein>
    <submittedName>
        <fullName evidence="2">Uncharacterized protein</fullName>
    </submittedName>
</protein>
<dbReference type="Proteomes" id="UP000322631">
    <property type="component" value="Chromosome"/>
</dbReference>
<keyword evidence="1" id="KW-0812">Transmembrane</keyword>
<proteinExistence type="predicted"/>
<sequence length="120" mass="13951">MAGLEVPLLYTFVILLNVILVWIRATKFFYYFHDWFATENLGGPDYMDSENWRAVLRGALLLAVPVILVIWLFNFVDDVIGIVGGFGVVVLYQLLLGAMVSDEIEKLRRERKDGWRYGWY</sequence>
<dbReference type="KEGG" id="them:FPV09_06760"/>
<reference evidence="2 3" key="1">
    <citation type="submission" date="2019-07" db="EMBL/GenBank/DDBJ databases">
        <title>Complete genome of Thermococcus acidophilus.</title>
        <authorList>
            <person name="Li X."/>
        </authorList>
    </citation>
    <scope>NUCLEOTIDE SEQUENCE [LARGE SCALE GENOMIC DNA]</scope>
    <source>
        <strain evidence="2 3">SY113</strain>
    </source>
</reference>
<accession>A0A5C0SKA5</accession>
<gene>
    <name evidence="2" type="ORF">FPV09_06760</name>
</gene>
<feature type="transmembrane region" description="Helical" evidence="1">
    <location>
        <begin position="54"/>
        <end position="73"/>
    </location>
</feature>